<dbReference type="Pfam" id="PF11949">
    <property type="entry name" value="DUF3466"/>
    <property type="match status" value="1"/>
</dbReference>
<protein>
    <recommendedName>
        <fullName evidence="4">DUF3466 domain-containing protein</fullName>
    </recommendedName>
</protein>
<keyword evidence="1" id="KW-0732">Signal</keyword>
<dbReference type="STRING" id="1856405.BFC17_16615"/>
<dbReference type="OrthoDB" id="6219137at2"/>
<comment type="caution">
    <text evidence="2">The sequence shown here is derived from an EMBL/GenBank/DDBJ whole genome shotgun (WGS) entry which is preliminary data.</text>
</comment>
<reference evidence="2 3" key="1">
    <citation type="submission" date="2016-09" db="EMBL/GenBank/DDBJ databases">
        <title>Alteromonas lipolytica, a new species isolated from sea water.</title>
        <authorList>
            <person name="Wu Y.-H."/>
            <person name="Cheng H."/>
            <person name="Xu X.-W."/>
        </authorList>
    </citation>
    <scope>NUCLEOTIDE SEQUENCE [LARGE SCALE GENOMIC DNA]</scope>
    <source>
        <strain evidence="2 3">JW12</strain>
    </source>
</reference>
<organism evidence="2 3">
    <name type="scientific">Alteromonas lipolytica</name>
    <dbReference type="NCBI Taxonomy" id="1856405"/>
    <lineage>
        <taxon>Bacteria</taxon>
        <taxon>Pseudomonadati</taxon>
        <taxon>Pseudomonadota</taxon>
        <taxon>Gammaproteobacteria</taxon>
        <taxon>Alteromonadales</taxon>
        <taxon>Alteromonadaceae</taxon>
        <taxon>Alteromonas/Salinimonas group</taxon>
        <taxon>Alteromonas</taxon>
    </lineage>
</organism>
<dbReference type="RefSeq" id="WP_070176082.1">
    <property type="nucleotide sequence ID" value="NZ_BMJR01000001.1"/>
</dbReference>
<evidence type="ECO:0008006" key="4">
    <source>
        <dbReference type="Google" id="ProtNLM"/>
    </source>
</evidence>
<dbReference type="AlphaFoldDB" id="A0A1E8FGX4"/>
<dbReference type="EMBL" id="MJIC01000010">
    <property type="protein sequence ID" value="OFI35164.1"/>
    <property type="molecule type" value="Genomic_DNA"/>
</dbReference>
<keyword evidence="3" id="KW-1185">Reference proteome</keyword>
<dbReference type="InterPro" id="IPR022562">
    <property type="entry name" value="DUF3466"/>
</dbReference>
<dbReference type="Proteomes" id="UP000176037">
    <property type="component" value="Unassembled WGS sequence"/>
</dbReference>
<feature type="chain" id="PRO_5009214189" description="DUF3466 domain-containing protein" evidence="1">
    <location>
        <begin position="21"/>
        <end position="573"/>
    </location>
</feature>
<accession>A0A1E8FGX4</accession>
<evidence type="ECO:0000313" key="2">
    <source>
        <dbReference type="EMBL" id="OFI35164.1"/>
    </source>
</evidence>
<evidence type="ECO:0000256" key="1">
    <source>
        <dbReference type="SAM" id="SignalP"/>
    </source>
</evidence>
<proteinExistence type="predicted"/>
<gene>
    <name evidence="2" type="ORF">BFC17_16615</name>
</gene>
<sequence>MKLKQLASAVILATSGVAIAPLATAATYDLSLVPVQDKVFLNFAQSIDNTGTMVVTAQGGYNPPIDLSLLDFEDETFIARFADPEAVEQGIFSSADYQELYAYIVNARGAGNTTFQPIASYRSYKSDTVTADLIPGFDAFNDAINDYWRQNYTSVYDSVGGDYFVGIANAPFFTVDYTNDDGDEFTYIINNAQTQGFVEVNGNATPLPSALADAPIPGYSEPFAINQSLQVVGWASVDVTDDFQEDIDACLDDETRGSQPFDVCLYNLSLNVTTGTYRRAAIWQLDAQGNVLSTTPYGMAFEPDEDEYVTGYVSSARDINDNGIAVGYAHNGEFVLYTLPSAQPRRFTFPQEVATTFVDGVVTEILPREDSLSSYAQGINNDNWVMGTVLEENNGFARQHLFVHNLDSGESIFPQGFFQTAGVRPRAINNNGIVVGEGEYESDVQYDRQVRAFMYDINVGDFIDLNTLLSCEQREQYRLVSAADINDDNEIIANALYLDTQRYIDGEEVLTTAGDTIDANRIVAVKLTPNGTGSVEQCDAAEEQNYERKGATGTLYGLLTLGLFAFLRRLSFR</sequence>
<evidence type="ECO:0000313" key="3">
    <source>
        <dbReference type="Proteomes" id="UP000176037"/>
    </source>
</evidence>
<name>A0A1E8FGX4_9ALTE</name>
<feature type="signal peptide" evidence="1">
    <location>
        <begin position="1"/>
        <end position="20"/>
    </location>
</feature>